<dbReference type="Proteomes" id="UP000282892">
    <property type="component" value="Chromosome"/>
</dbReference>
<dbReference type="SUPFAM" id="SSF51735">
    <property type="entry name" value="NAD(P)-binding Rossmann-fold domains"/>
    <property type="match status" value="1"/>
</dbReference>
<sequence>MLNFATIGTGWITQSFIQAALESKQLRLAGVYSRSAEKAKQLADTYHSLHYYTDITEMAANPEIDVVYIASPNSVHFKQALLFLKNKKHVICEKPICSNMAELEEAYRTAEENGVYLFEAIRNIHTPNFQILKKKLDWAGPLRSAMLPYIQYSSRYDAFLKGENPNVFSAEYSGGALVDLGVYPLFLAVGLFGEPEKVSYHPVLLRTGVDGSGTLVLQYDGFVCTILCSKVSHSVLPCEIHGEKGTFVLADAAPISEITFYDSHTKNPQVLSTAQEAKDMVYECRTFATIIEAKDDLQYESLKKWSKAVLRITEEARRQNGIVFKVEV</sequence>
<dbReference type="Pfam" id="PF22725">
    <property type="entry name" value="GFO_IDH_MocA_C3"/>
    <property type="match status" value="1"/>
</dbReference>
<reference evidence="3 4" key="1">
    <citation type="submission" date="2017-07" db="EMBL/GenBank/DDBJ databases">
        <title>The complete genome sequence of Bacillus mesonae strain H20-5, an efficient strain improving plant abiotic stress resistance.</title>
        <authorList>
            <person name="Kim S.Y."/>
            <person name="Song H."/>
            <person name="Sang M.K."/>
            <person name="Weon H.-Y."/>
            <person name="Song J."/>
        </authorList>
    </citation>
    <scope>NUCLEOTIDE SEQUENCE [LARGE SCALE GENOMIC DNA]</scope>
    <source>
        <strain evidence="3 4">H20-5</strain>
    </source>
</reference>
<dbReference type="Pfam" id="PF01408">
    <property type="entry name" value="GFO_IDH_MocA"/>
    <property type="match status" value="1"/>
</dbReference>
<accession>A0A3T0HUP1</accession>
<dbReference type="EMBL" id="CP022572">
    <property type="protein sequence ID" value="AZU60852.1"/>
    <property type="molecule type" value="Genomic_DNA"/>
</dbReference>
<dbReference type="InterPro" id="IPR000683">
    <property type="entry name" value="Gfo/Idh/MocA-like_OxRdtase_N"/>
</dbReference>
<name>A0A3T0HUP1_9BACI</name>
<keyword evidence="4" id="KW-1185">Reference proteome</keyword>
<protein>
    <submittedName>
        <fullName evidence="3">Oxidoreductase</fullName>
    </submittedName>
</protein>
<organism evidence="3 4">
    <name type="scientific">Neobacillus mesonae</name>
    <dbReference type="NCBI Taxonomy" id="1193713"/>
    <lineage>
        <taxon>Bacteria</taxon>
        <taxon>Bacillati</taxon>
        <taxon>Bacillota</taxon>
        <taxon>Bacilli</taxon>
        <taxon>Bacillales</taxon>
        <taxon>Bacillaceae</taxon>
        <taxon>Neobacillus</taxon>
    </lineage>
</organism>
<feature type="domain" description="Gfo/Idh/MocA-like oxidoreductase N-terminal" evidence="1">
    <location>
        <begin position="2"/>
        <end position="118"/>
    </location>
</feature>
<dbReference type="KEGG" id="nmk:CHR53_05985"/>
<dbReference type="STRING" id="1193713.GCA_001636315_03725"/>
<evidence type="ECO:0000313" key="3">
    <source>
        <dbReference type="EMBL" id="AZU60852.1"/>
    </source>
</evidence>
<dbReference type="InterPro" id="IPR036291">
    <property type="entry name" value="NAD(P)-bd_dom_sf"/>
</dbReference>
<dbReference type="SUPFAM" id="SSF55347">
    <property type="entry name" value="Glyceraldehyde-3-phosphate dehydrogenase-like, C-terminal domain"/>
    <property type="match status" value="1"/>
</dbReference>
<dbReference type="RefSeq" id="WP_127485657.1">
    <property type="nucleotide sequence ID" value="NZ_CP022572.1"/>
</dbReference>
<dbReference type="InterPro" id="IPR055170">
    <property type="entry name" value="GFO_IDH_MocA-like_dom"/>
</dbReference>
<dbReference type="Gene3D" id="3.40.50.720">
    <property type="entry name" value="NAD(P)-binding Rossmann-like Domain"/>
    <property type="match status" value="1"/>
</dbReference>
<evidence type="ECO:0000259" key="1">
    <source>
        <dbReference type="Pfam" id="PF01408"/>
    </source>
</evidence>
<feature type="domain" description="GFO/IDH/MocA-like oxidoreductase" evidence="2">
    <location>
        <begin position="157"/>
        <end position="247"/>
    </location>
</feature>
<dbReference type="Gene3D" id="3.30.360.10">
    <property type="entry name" value="Dihydrodipicolinate Reductase, domain 2"/>
    <property type="match status" value="1"/>
</dbReference>
<dbReference type="OrthoDB" id="9815825at2"/>
<evidence type="ECO:0000313" key="4">
    <source>
        <dbReference type="Proteomes" id="UP000282892"/>
    </source>
</evidence>
<evidence type="ECO:0000259" key="2">
    <source>
        <dbReference type="Pfam" id="PF22725"/>
    </source>
</evidence>
<dbReference type="GO" id="GO:0000166">
    <property type="term" value="F:nucleotide binding"/>
    <property type="evidence" value="ECO:0007669"/>
    <property type="project" value="InterPro"/>
</dbReference>
<dbReference type="PANTHER" id="PTHR43054:SF1">
    <property type="entry name" value="SCYLLO-INOSITOL 2-DEHYDROGENASE (NADP(+)) IOLU"/>
    <property type="match status" value="1"/>
</dbReference>
<gene>
    <name evidence="3" type="ORF">CHR53_05985</name>
</gene>
<proteinExistence type="predicted"/>
<dbReference type="AlphaFoldDB" id="A0A3T0HUP1"/>
<dbReference type="PANTHER" id="PTHR43054">
    <property type="match status" value="1"/>
</dbReference>